<dbReference type="EMBL" id="AVOT02004470">
    <property type="protein sequence ID" value="MBW0476444.1"/>
    <property type="molecule type" value="Genomic_DNA"/>
</dbReference>
<keyword evidence="5" id="KW-0255">Endonuclease</keyword>
<evidence type="ECO:0000256" key="7">
    <source>
        <dbReference type="ARBA" id="ARBA00022842"/>
    </source>
</evidence>
<comment type="catalytic activity">
    <reaction evidence="13">
        <text>DNA(n) + a 2'-deoxyribonucleoside 5'-triphosphate = DNA(n+1) + diphosphate</text>
        <dbReference type="Rhea" id="RHEA:22508"/>
        <dbReference type="Rhea" id="RHEA-COMP:17339"/>
        <dbReference type="Rhea" id="RHEA-COMP:17340"/>
        <dbReference type="ChEBI" id="CHEBI:33019"/>
        <dbReference type="ChEBI" id="CHEBI:61560"/>
        <dbReference type="ChEBI" id="CHEBI:173112"/>
        <dbReference type="EC" id="2.7.7.49"/>
    </reaction>
</comment>
<evidence type="ECO:0000256" key="4">
    <source>
        <dbReference type="ARBA" id="ARBA00022723"/>
    </source>
</evidence>
<evidence type="ECO:0000313" key="17">
    <source>
        <dbReference type="Proteomes" id="UP000765509"/>
    </source>
</evidence>
<evidence type="ECO:0000256" key="11">
    <source>
        <dbReference type="ARBA" id="ARBA00022932"/>
    </source>
</evidence>
<feature type="domain" description="Integrase catalytic" evidence="15">
    <location>
        <begin position="58"/>
        <end position="203"/>
    </location>
</feature>
<keyword evidence="17" id="KW-1185">Reference proteome</keyword>
<dbReference type="Pfam" id="PF00665">
    <property type="entry name" value="rve"/>
    <property type="match status" value="1"/>
</dbReference>
<keyword evidence="11" id="KW-0239">DNA-directed DNA polymerase</keyword>
<dbReference type="PANTHER" id="PTHR42648:SF11">
    <property type="entry name" value="TRANSPOSON TY4-P GAG-POL POLYPROTEIN"/>
    <property type="match status" value="1"/>
</dbReference>
<dbReference type="GO" id="GO:0032196">
    <property type="term" value="P:transposition"/>
    <property type="evidence" value="ECO:0007669"/>
    <property type="project" value="UniProtKB-KW"/>
</dbReference>
<evidence type="ECO:0000259" key="15">
    <source>
        <dbReference type="PROSITE" id="PS50994"/>
    </source>
</evidence>
<evidence type="ECO:0000256" key="13">
    <source>
        <dbReference type="ARBA" id="ARBA00048173"/>
    </source>
</evidence>
<evidence type="ECO:0000256" key="9">
    <source>
        <dbReference type="ARBA" id="ARBA00022908"/>
    </source>
</evidence>
<keyword evidence="6" id="KW-0378">Hydrolase</keyword>
<keyword evidence="12" id="KW-0233">DNA recombination</keyword>
<keyword evidence="10" id="KW-0695">RNA-directed DNA polymerase</keyword>
<dbReference type="Gene3D" id="3.30.420.10">
    <property type="entry name" value="Ribonuclease H-like superfamily/Ribonuclease H"/>
    <property type="match status" value="1"/>
</dbReference>
<dbReference type="InterPro" id="IPR036397">
    <property type="entry name" value="RNaseH_sf"/>
</dbReference>
<dbReference type="GO" id="GO:0046872">
    <property type="term" value="F:metal ion binding"/>
    <property type="evidence" value="ECO:0007669"/>
    <property type="project" value="UniProtKB-KW"/>
</dbReference>
<evidence type="ECO:0000256" key="3">
    <source>
        <dbReference type="ARBA" id="ARBA00022722"/>
    </source>
</evidence>
<dbReference type="InterPro" id="IPR012337">
    <property type="entry name" value="RNaseH-like_sf"/>
</dbReference>
<dbReference type="GO" id="GO:0005634">
    <property type="term" value="C:nucleus"/>
    <property type="evidence" value="ECO:0007669"/>
    <property type="project" value="UniProtKB-ARBA"/>
</dbReference>
<dbReference type="InterPro" id="IPR001584">
    <property type="entry name" value="Integrase_cat-core"/>
</dbReference>
<comment type="caution">
    <text evidence="16">The sequence shown here is derived from an EMBL/GenBank/DDBJ whole genome shotgun (WGS) entry which is preliminary data.</text>
</comment>
<evidence type="ECO:0000256" key="12">
    <source>
        <dbReference type="ARBA" id="ARBA00023172"/>
    </source>
</evidence>
<keyword evidence="3" id="KW-0540">Nuclease</keyword>
<accession>A0A9Q3C164</accession>
<keyword evidence="2" id="KW-0548">Nucleotidyltransferase</keyword>
<dbReference type="OrthoDB" id="1932348at2759"/>
<dbReference type="GO" id="GO:0015074">
    <property type="term" value="P:DNA integration"/>
    <property type="evidence" value="ECO:0007669"/>
    <property type="project" value="UniProtKB-KW"/>
</dbReference>
<reference evidence="16" key="1">
    <citation type="submission" date="2021-03" db="EMBL/GenBank/DDBJ databases">
        <title>Draft genome sequence of rust myrtle Austropuccinia psidii MF-1, a brazilian biotype.</title>
        <authorList>
            <person name="Quecine M.C."/>
            <person name="Pachon D.M.R."/>
            <person name="Bonatelli M.L."/>
            <person name="Correr F.H."/>
            <person name="Franceschini L.M."/>
            <person name="Leite T.F."/>
            <person name="Margarido G.R.A."/>
            <person name="Almeida C.A."/>
            <person name="Ferrarezi J.A."/>
            <person name="Labate C.A."/>
        </authorList>
    </citation>
    <scope>NUCLEOTIDE SEQUENCE</scope>
    <source>
        <strain evidence="16">MF-1</strain>
    </source>
</reference>
<organism evidence="16 17">
    <name type="scientific">Austropuccinia psidii MF-1</name>
    <dbReference type="NCBI Taxonomy" id="1389203"/>
    <lineage>
        <taxon>Eukaryota</taxon>
        <taxon>Fungi</taxon>
        <taxon>Dikarya</taxon>
        <taxon>Basidiomycota</taxon>
        <taxon>Pucciniomycotina</taxon>
        <taxon>Pucciniomycetes</taxon>
        <taxon>Pucciniales</taxon>
        <taxon>Sphaerophragmiaceae</taxon>
        <taxon>Austropuccinia</taxon>
    </lineage>
</organism>
<name>A0A9Q3C164_9BASI</name>
<evidence type="ECO:0000256" key="8">
    <source>
        <dbReference type="ARBA" id="ARBA00022884"/>
    </source>
</evidence>
<keyword evidence="11" id="KW-0808">Transferase</keyword>
<dbReference type="GO" id="GO:0006310">
    <property type="term" value="P:DNA recombination"/>
    <property type="evidence" value="ECO:0007669"/>
    <property type="project" value="UniProtKB-KW"/>
</dbReference>
<sequence length="203" mass="23462">MLWHQRMGHFSARNLNRMMKFNTASHIKSFNHKPIGICHPSSISKSKHLPIHNESPNMVKKPGDVIVADLMGPLPLSMSNMKYILMIQDVFSRVVVSIPILDRSEAKFKLQHWITQFINVTSNTAKVVWTDNGSEFKNNTFDEFPKTKGILHEFAMPYEHHQNGRIKRTNCTISEMARKMLIASNLPTFLWPWAFIHATCIYN</sequence>
<proteinExistence type="predicted"/>
<comment type="catalytic activity">
    <reaction evidence="14">
        <text>DNA(n) + a 2'-deoxyribonucleoside 5'-triphosphate = DNA(n+1) + diphosphate</text>
        <dbReference type="Rhea" id="RHEA:22508"/>
        <dbReference type="Rhea" id="RHEA-COMP:17339"/>
        <dbReference type="Rhea" id="RHEA-COMP:17340"/>
        <dbReference type="ChEBI" id="CHEBI:33019"/>
        <dbReference type="ChEBI" id="CHEBI:61560"/>
        <dbReference type="ChEBI" id="CHEBI:173112"/>
        <dbReference type="EC" id="2.7.7.7"/>
    </reaction>
</comment>
<dbReference type="GO" id="GO:0016787">
    <property type="term" value="F:hydrolase activity"/>
    <property type="evidence" value="ECO:0007669"/>
    <property type="project" value="UniProtKB-KW"/>
</dbReference>
<keyword evidence="9" id="KW-0229">DNA integration</keyword>
<evidence type="ECO:0000313" key="16">
    <source>
        <dbReference type="EMBL" id="MBW0476444.1"/>
    </source>
</evidence>
<evidence type="ECO:0000256" key="14">
    <source>
        <dbReference type="ARBA" id="ARBA00049244"/>
    </source>
</evidence>
<dbReference type="GO" id="GO:0003964">
    <property type="term" value="F:RNA-directed DNA polymerase activity"/>
    <property type="evidence" value="ECO:0007669"/>
    <property type="project" value="UniProtKB-KW"/>
</dbReference>
<dbReference type="GO" id="GO:0003887">
    <property type="term" value="F:DNA-directed DNA polymerase activity"/>
    <property type="evidence" value="ECO:0007669"/>
    <property type="project" value="UniProtKB-KW"/>
</dbReference>
<keyword evidence="4" id="KW-0479">Metal-binding</keyword>
<dbReference type="GO" id="GO:0003723">
    <property type="term" value="F:RNA binding"/>
    <property type="evidence" value="ECO:0007669"/>
    <property type="project" value="UniProtKB-KW"/>
</dbReference>
<evidence type="ECO:0000256" key="6">
    <source>
        <dbReference type="ARBA" id="ARBA00022801"/>
    </source>
</evidence>
<dbReference type="InterPro" id="IPR039537">
    <property type="entry name" value="Retrotran_Ty1/copia-like"/>
</dbReference>
<gene>
    <name evidence="16" type="ORF">O181_016159</name>
</gene>
<keyword evidence="1" id="KW-0815">Transposition</keyword>
<keyword evidence="8" id="KW-0694">RNA-binding</keyword>
<protein>
    <recommendedName>
        <fullName evidence="15">Integrase catalytic domain-containing protein</fullName>
    </recommendedName>
</protein>
<dbReference type="GO" id="GO:0004519">
    <property type="term" value="F:endonuclease activity"/>
    <property type="evidence" value="ECO:0007669"/>
    <property type="project" value="UniProtKB-KW"/>
</dbReference>
<dbReference type="PANTHER" id="PTHR42648">
    <property type="entry name" value="TRANSPOSASE, PUTATIVE-RELATED"/>
    <property type="match status" value="1"/>
</dbReference>
<evidence type="ECO:0000256" key="1">
    <source>
        <dbReference type="ARBA" id="ARBA00022578"/>
    </source>
</evidence>
<dbReference type="Proteomes" id="UP000765509">
    <property type="component" value="Unassembled WGS sequence"/>
</dbReference>
<dbReference type="PROSITE" id="PS50994">
    <property type="entry name" value="INTEGRASE"/>
    <property type="match status" value="1"/>
</dbReference>
<evidence type="ECO:0000256" key="10">
    <source>
        <dbReference type="ARBA" id="ARBA00022918"/>
    </source>
</evidence>
<evidence type="ECO:0000256" key="2">
    <source>
        <dbReference type="ARBA" id="ARBA00022695"/>
    </source>
</evidence>
<keyword evidence="7" id="KW-0460">Magnesium</keyword>
<dbReference type="AlphaFoldDB" id="A0A9Q3C164"/>
<dbReference type="SUPFAM" id="SSF53098">
    <property type="entry name" value="Ribonuclease H-like"/>
    <property type="match status" value="1"/>
</dbReference>
<evidence type="ECO:0000256" key="5">
    <source>
        <dbReference type="ARBA" id="ARBA00022759"/>
    </source>
</evidence>